<reference evidence="3" key="1">
    <citation type="submission" date="2007-08" db="EMBL/GenBank/DDBJ databases">
        <title>Annotation of Burkholderia pseudomallei 1710a.</title>
        <authorList>
            <person name="Harkins D.M."/>
            <person name="DeShazer D."/>
            <person name="Woods D.E."/>
            <person name="Brinkac L.M."/>
            <person name="Brown K.A."/>
            <person name="Hung G.C."/>
            <person name="Tuanyok A."/>
            <person name="Zhang B."/>
            <person name="Nierman W.C."/>
        </authorList>
    </citation>
    <scope>NUCLEOTIDE SEQUENCE [LARGE SCALE GENOMIC DNA]</scope>
    <source>
        <strain evidence="3">1710a</strain>
    </source>
</reference>
<dbReference type="HOGENOM" id="CLU_1831387_0_0_4"/>
<dbReference type="AlphaFoldDB" id="A0A0E1VRV8"/>
<sequence length="134" mass="14087">MNPSATLRRIDRQDNEANETLRRRCTPRRLQPVAARHALRSRPFPGVGASPATRAPSDEDHATAGKRTLPNGACCATDGDKPDLIGIGIGIGIGIRSDCDCDCDCDCGCGCGNPTMPAGVHLAARFTIDSVAQT</sequence>
<accession>A0A0E1VRV8</accession>
<evidence type="ECO:0000256" key="1">
    <source>
        <dbReference type="SAM" id="MobiDB-lite"/>
    </source>
</evidence>
<organism evidence="2 3">
    <name type="scientific">Burkholderia pseudomallei 1710a</name>
    <dbReference type="NCBI Taxonomy" id="320371"/>
    <lineage>
        <taxon>Bacteria</taxon>
        <taxon>Pseudomonadati</taxon>
        <taxon>Pseudomonadota</taxon>
        <taxon>Betaproteobacteria</taxon>
        <taxon>Burkholderiales</taxon>
        <taxon>Burkholderiaceae</taxon>
        <taxon>Burkholderia</taxon>
        <taxon>pseudomallei group</taxon>
    </lineage>
</organism>
<feature type="region of interest" description="Disordered" evidence="1">
    <location>
        <begin position="1"/>
        <end position="67"/>
    </location>
</feature>
<gene>
    <name evidence="2" type="ORF">BURPS1710A_A1509</name>
</gene>
<evidence type="ECO:0000313" key="3">
    <source>
        <dbReference type="Proteomes" id="UP000001812"/>
    </source>
</evidence>
<evidence type="ECO:0000313" key="2">
    <source>
        <dbReference type="EMBL" id="EET02721.1"/>
    </source>
</evidence>
<dbReference type="Proteomes" id="UP000001812">
    <property type="component" value="Chromosome II"/>
</dbReference>
<dbReference type="RefSeq" id="WP_004528938.1">
    <property type="nucleotide sequence ID" value="NZ_CM000833.1"/>
</dbReference>
<dbReference type="EMBL" id="CM000833">
    <property type="protein sequence ID" value="EET02721.1"/>
    <property type="molecule type" value="Genomic_DNA"/>
</dbReference>
<protein>
    <submittedName>
        <fullName evidence="2">Uncharacterized protein</fullName>
    </submittedName>
</protein>
<name>A0A0E1VRV8_BURPE</name>
<feature type="compositionally biased region" description="Basic and acidic residues" evidence="1">
    <location>
        <begin position="8"/>
        <end position="22"/>
    </location>
</feature>
<reference evidence="2 3" key="2">
    <citation type="submission" date="2009-05" db="EMBL/GenBank/DDBJ databases">
        <authorList>
            <person name="Harkins D.M."/>
            <person name="DeShazer D."/>
            <person name="Woods D.E."/>
            <person name="Brinkac L.M."/>
            <person name="Brown K.A."/>
            <person name="Hung G.C."/>
            <person name="Tuanyok A."/>
            <person name="Zhang B."/>
            <person name="Nierman W.C."/>
        </authorList>
    </citation>
    <scope>NUCLEOTIDE SEQUENCE [LARGE SCALE GENOMIC DNA]</scope>
    <source>
        <strain evidence="2 3">1710a</strain>
    </source>
</reference>
<proteinExistence type="predicted"/>